<feature type="compositionally biased region" description="Low complexity" evidence="1">
    <location>
        <begin position="633"/>
        <end position="648"/>
    </location>
</feature>
<accession>C7QFQ1</accession>
<feature type="compositionally biased region" description="Polar residues" evidence="1">
    <location>
        <begin position="586"/>
        <end position="617"/>
    </location>
</feature>
<evidence type="ECO:0000313" key="4">
    <source>
        <dbReference type="EMBL" id="ACU68990.1"/>
    </source>
</evidence>
<proteinExistence type="predicted"/>
<evidence type="ECO:0000259" key="3">
    <source>
        <dbReference type="PROSITE" id="PS51746"/>
    </source>
</evidence>
<dbReference type="eggNOG" id="COG0631">
    <property type="taxonomic scope" value="Bacteria"/>
</dbReference>
<dbReference type="KEGG" id="cai:Caci_0035"/>
<feature type="compositionally biased region" description="Low complexity" evidence="1">
    <location>
        <begin position="383"/>
        <end position="400"/>
    </location>
</feature>
<feature type="region of interest" description="Disordered" evidence="1">
    <location>
        <begin position="347"/>
        <end position="470"/>
    </location>
</feature>
<keyword evidence="2" id="KW-0812">Transmembrane</keyword>
<feature type="domain" description="PPM-type phosphatase" evidence="3">
    <location>
        <begin position="6"/>
        <end position="310"/>
    </location>
</feature>
<dbReference type="SUPFAM" id="SSF81606">
    <property type="entry name" value="PP2C-like"/>
    <property type="match status" value="1"/>
</dbReference>
<dbReference type="CDD" id="cd00143">
    <property type="entry name" value="PP2Cc"/>
    <property type="match status" value="1"/>
</dbReference>
<dbReference type="AlphaFoldDB" id="C7QFQ1"/>
<dbReference type="RefSeq" id="WP_012784285.1">
    <property type="nucleotide sequence ID" value="NC_013131.1"/>
</dbReference>
<feature type="compositionally biased region" description="Polar residues" evidence="1">
    <location>
        <begin position="409"/>
        <end position="424"/>
    </location>
</feature>
<feature type="region of interest" description="Disordered" evidence="1">
    <location>
        <begin position="58"/>
        <end position="109"/>
    </location>
</feature>
<dbReference type="InterPro" id="IPR036457">
    <property type="entry name" value="PPM-type-like_dom_sf"/>
</dbReference>
<feature type="compositionally biased region" description="Low complexity" evidence="1">
    <location>
        <begin position="658"/>
        <end position="673"/>
    </location>
</feature>
<dbReference type="InterPro" id="IPR001932">
    <property type="entry name" value="PPM-type_phosphatase-like_dom"/>
</dbReference>
<keyword evidence="2" id="KW-1133">Transmembrane helix</keyword>
<dbReference type="STRING" id="479433.Caci_0035"/>
<protein>
    <submittedName>
        <fullName evidence="4">Protein serine/threonine phosphatase</fullName>
    </submittedName>
</protein>
<organism evidence="4 5">
    <name type="scientific">Catenulispora acidiphila (strain DSM 44928 / JCM 14897 / NBRC 102108 / NRRL B-24433 / ID139908)</name>
    <dbReference type="NCBI Taxonomy" id="479433"/>
    <lineage>
        <taxon>Bacteria</taxon>
        <taxon>Bacillati</taxon>
        <taxon>Actinomycetota</taxon>
        <taxon>Actinomycetes</taxon>
        <taxon>Catenulisporales</taxon>
        <taxon>Catenulisporaceae</taxon>
        <taxon>Catenulispora</taxon>
    </lineage>
</organism>
<evidence type="ECO:0000256" key="2">
    <source>
        <dbReference type="SAM" id="Phobius"/>
    </source>
</evidence>
<gene>
    <name evidence="4" type="ordered locus">Caci_0035</name>
</gene>
<dbReference type="FunCoup" id="C7QFQ1">
    <property type="interactions" value="2"/>
</dbReference>
<feature type="region of interest" description="Disordered" evidence="1">
    <location>
        <begin position="586"/>
        <end position="687"/>
    </location>
</feature>
<dbReference type="InParanoid" id="C7QFQ1"/>
<dbReference type="HOGENOM" id="CLU_025431_1_1_11"/>
<keyword evidence="5" id="KW-1185">Reference proteome</keyword>
<evidence type="ECO:0000256" key="1">
    <source>
        <dbReference type="SAM" id="MobiDB-lite"/>
    </source>
</evidence>
<reference evidence="4 5" key="1">
    <citation type="journal article" date="2009" name="Stand. Genomic Sci.">
        <title>Complete genome sequence of Catenulispora acidiphila type strain (ID 139908).</title>
        <authorList>
            <person name="Copeland A."/>
            <person name="Lapidus A."/>
            <person name="Glavina Del Rio T."/>
            <person name="Nolan M."/>
            <person name="Lucas S."/>
            <person name="Chen F."/>
            <person name="Tice H."/>
            <person name="Cheng J.F."/>
            <person name="Bruce D."/>
            <person name="Goodwin L."/>
            <person name="Pitluck S."/>
            <person name="Mikhailova N."/>
            <person name="Pati A."/>
            <person name="Ivanova N."/>
            <person name="Mavromatis K."/>
            <person name="Chen A."/>
            <person name="Palaniappan K."/>
            <person name="Chain P."/>
            <person name="Land M."/>
            <person name="Hauser L."/>
            <person name="Chang Y.J."/>
            <person name="Jeffries C.D."/>
            <person name="Chertkov O."/>
            <person name="Brettin T."/>
            <person name="Detter J.C."/>
            <person name="Han C."/>
            <person name="Ali Z."/>
            <person name="Tindall B.J."/>
            <person name="Goker M."/>
            <person name="Bristow J."/>
            <person name="Eisen J.A."/>
            <person name="Markowitz V."/>
            <person name="Hugenholtz P."/>
            <person name="Kyrpides N.C."/>
            <person name="Klenk H.P."/>
        </authorList>
    </citation>
    <scope>NUCLEOTIDE SEQUENCE [LARGE SCALE GENOMIC DNA]</scope>
    <source>
        <strain evidence="5">DSM 44928 / JCM 14897 / NBRC 102108 / NRRL B-24433 / ID139908</strain>
    </source>
</reference>
<name>C7QFQ1_CATAD</name>
<dbReference type="Proteomes" id="UP000000851">
    <property type="component" value="Chromosome"/>
</dbReference>
<dbReference type="EMBL" id="CP001700">
    <property type="protein sequence ID" value="ACU68990.1"/>
    <property type="molecule type" value="Genomic_DNA"/>
</dbReference>
<dbReference type="Gene3D" id="3.60.40.10">
    <property type="entry name" value="PPM-type phosphatase domain"/>
    <property type="match status" value="1"/>
</dbReference>
<evidence type="ECO:0000313" key="5">
    <source>
        <dbReference type="Proteomes" id="UP000000851"/>
    </source>
</evidence>
<sequence length="687" mass="70202">MALVLRYAIRSHVGLIREGNEDSGYAGPRLLAIADGMGGAAAGELASAVVMTTVSRLDSPGGEDLLSGTGEMPVMAPGGAGPGQGQPAPGAPGGGPGGQGGPGGVPENEQTLHISQHDMAARESGNAHSPADPAFGEPDLALLGGAVVAANERLRAIVAERPELEGMGTTLTAMLWSGGRFGMVHVGDSRAYRLRDGLLEQMTADHTWVQRLIDEGRITEEEAGHHPQRSLLMRVLDGRTQVEADIGTFDAYPGDRYLLCSDGLSGFVSQETLAETLAAYADPQQAVDALIELALRAGGPDNITCIVADTLDDGTIPGASPNESTQMLGSLTPVVVGAASEGVEQLPRFSTQGSGGPGPGPQQDDFPQNHPAGRAARLRSRRNQNQNSQNQNAQNQQLAAEQHPGGPVTTAQQQFDPSAQTTELDSVPGQRGLVPGAENQQPGSRRNADGGYGGAPDGGPGGPGGPAPAKRGKKGLIITGAVVVVLAAAAGGAYVYSQGQYYVTPSTDSKQVLLYQGLSQVSFASSQQTMSEGPLWIASVPQSKRADLFKTESFGSKGAALSYLEQYRSAAKSCADYRHNQLVVQSHPQQSAVTGKTAGTTVPGQNLAPSAPPTSSKAGAPLANGPANTVQNPTAPTGDPAGTTAPTGGEQGSPEPQNPTSSPSAPASQPGDDPQMKAYCAGTTDGP</sequence>
<dbReference type="SMART" id="SM00332">
    <property type="entry name" value="PP2Cc"/>
    <property type="match status" value="1"/>
</dbReference>
<dbReference type="PROSITE" id="PS51746">
    <property type="entry name" value="PPM_2"/>
    <property type="match status" value="1"/>
</dbReference>
<feature type="compositionally biased region" description="Gly residues" evidence="1">
    <location>
        <begin position="91"/>
        <end position="104"/>
    </location>
</feature>
<keyword evidence="2" id="KW-0472">Membrane</keyword>
<feature type="transmembrane region" description="Helical" evidence="2">
    <location>
        <begin position="476"/>
        <end position="496"/>
    </location>
</feature>
<dbReference type="SMART" id="SM00331">
    <property type="entry name" value="PP2C_SIG"/>
    <property type="match status" value="1"/>
</dbReference>
<feature type="compositionally biased region" description="Gly residues" evidence="1">
    <location>
        <begin position="450"/>
        <end position="464"/>
    </location>
</feature>